<keyword evidence="1" id="KW-0732">Signal</keyword>
<gene>
    <name evidence="2" type="ORF">OIK42_16995</name>
</gene>
<sequence>MSVLMGAALLSLSALATDAPKCTDDSVVLSQWQTYRAEEFSAVANNDGLLEQLYACLADPDPRLRDGIGYEGVMALFRNSQLGKAQQLAFFERLTTDLTTLTNDEHGVFLPFVVLAYSEVVRADRIVSYLSESQRQRALNAIAGYITQMQDYRGFDADTGWRHGVAHSADVLLQLALNPQLSGAQHEQIGQIIGQALQPNIRQHFYIYDEPGRLARAFAYNLLSPKVNIETWQQWLAQHSSAYGYPGWQAVFQSQDGLAQRHNKKAFFQALYATIAASEQERLVALLPSLQAALKRIP</sequence>
<reference evidence="2 3" key="1">
    <citation type="submission" date="2022-10" db="EMBL/GenBank/DDBJ databases">
        <title>Alteromonas sp. chi3 Genome sequencing.</title>
        <authorList>
            <person name="Park S."/>
        </authorList>
    </citation>
    <scope>NUCLEOTIDE SEQUENCE [LARGE SCALE GENOMIC DNA]</scope>
    <source>
        <strain evidence="3">chi3</strain>
    </source>
</reference>
<keyword evidence="3" id="KW-1185">Reference proteome</keyword>
<dbReference type="Proteomes" id="UP001218788">
    <property type="component" value="Unassembled WGS sequence"/>
</dbReference>
<evidence type="ECO:0000313" key="2">
    <source>
        <dbReference type="EMBL" id="MDC8832456.1"/>
    </source>
</evidence>
<evidence type="ECO:0000256" key="1">
    <source>
        <dbReference type="SAM" id="SignalP"/>
    </source>
</evidence>
<name>A0ABT5L601_9ALTE</name>
<organism evidence="2 3">
    <name type="scientific">Alteromonas gilva</name>
    <dbReference type="NCBI Taxonomy" id="2987522"/>
    <lineage>
        <taxon>Bacteria</taxon>
        <taxon>Pseudomonadati</taxon>
        <taxon>Pseudomonadota</taxon>
        <taxon>Gammaproteobacteria</taxon>
        <taxon>Alteromonadales</taxon>
        <taxon>Alteromonadaceae</taxon>
        <taxon>Alteromonas/Salinimonas group</taxon>
        <taxon>Alteromonas</taxon>
    </lineage>
</organism>
<protein>
    <submittedName>
        <fullName evidence="2">DUF2785 domain-containing protein</fullName>
    </submittedName>
</protein>
<dbReference type="InterPro" id="IPR021247">
    <property type="entry name" value="DUF2785"/>
</dbReference>
<accession>A0ABT5L601</accession>
<comment type="caution">
    <text evidence="2">The sequence shown here is derived from an EMBL/GenBank/DDBJ whole genome shotgun (WGS) entry which is preliminary data.</text>
</comment>
<dbReference type="RefSeq" id="WP_273642280.1">
    <property type="nucleotide sequence ID" value="NZ_JAQQXP010000003.1"/>
</dbReference>
<feature type="signal peptide" evidence="1">
    <location>
        <begin position="1"/>
        <end position="16"/>
    </location>
</feature>
<feature type="chain" id="PRO_5045604214" evidence="1">
    <location>
        <begin position="17"/>
        <end position="298"/>
    </location>
</feature>
<proteinExistence type="predicted"/>
<evidence type="ECO:0000313" key="3">
    <source>
        <dbReference type="Proteomes" id="UP001218788"/>
    </source>
</evidence>
<dbReference type="Pfam" id="PF10978">
    <property type="entry name" value="DUF2785"/>
    <property type="match status" value="1"/>
</dbReference>
<dbReference type="EMBL" id="JAQQXP010000003">
    <property type="protein sequence ID" value="MDC8832456.1"/>
    <property type="molecule type" value="Genomic_DNA"/>
</dbReference>